<evidence type="ECO:0000313" key="7">
    <source>
        <dbReference type="EMBL" id="QCI63112.1"/>
    </source>
</evidence>
<dbReference type="CDD" id="cd06343">
    <property type="entry name" value="PBP1_ABC_ligand_binding-like"/>
    <property type="match status" value="1"/>
</dbReference>
<evidence type="ECO:0000313" key="8">
    <source>
        <dbReference type="Proteomes" id="UP000298781"/>
    </source>
</evidence>
<name>A0A4D7B4J9_9HYPH</name>
<evidence type="ECO:0000259" key="6">
    <source>
        <dbReference type="Pfam" id="PF13458"/>
    </source>
</evidence>
<evidence type="ECO:0000256" key="2">
    <source>
        <dbReference type="ARBA" id="ARBA00022448"/>
    </source>
</evidence>
<feature type="chain" id="PRO_5020541805" evidence="5">
    <location>
        <begin position="29"/>
        <end position="394"/>
    </location>
</feature>
<feature type="domain" description="Leucine-binding protein" evidence="6">
    <location>
        <begin position="39"/>
        <end position="385"/>
    </location>
</feature>
<dbReference type="PANTHER" id="PTHR47235:SF1">
    <property type="entry name" value="BLR6548 PROTEIN"/>
    <property type="match status" value="1"/>
</dbReference>
<dbReference type="Gene3D" id="3.40.50.2300">
    <property type="match status" value="2"/>
</dbReference>
<keyword evidence="2" id="KW-0813">Transport</keyword>
<protein>
    <submittedName>
        <fullName evidence="7">Amino acid ABC transporter substrate-binding protein</fullName>
    </submittedName>
</protein>
<keyword evidence="4" id="KW-0029">Amino-acid transport</keyword>
<accession>A0A4D7B4J9</accession>
<dbReference type="Pfam" id="PF13458">
    <property type="entry name" value="Peripla_BP_6"/>
    <property type="match status" value="1"/>
</dbReference>
<feature type="signal peptide" evidence="5">
    <location>
        <begin position="1"/>
        <end position="28"/>
    </location>
</feature>
<keyword evidence="8" id="KW-1185">Reference proteome</keyword>
<keyword evidence="3 5" id="KW-0732">Signal</keyword>
<organism evidence="7 8">
    <name type="scientific">Phreatobacter stygius</name>
    <dbReference type="NCBI Taxonomy" id="1940610"/>
    <lineage>
        <taxon>Bacteria</taxon>
        <taxon>Pseudomonadati</taxon>
        <taxon>Pseudomonadota</taxon>
        <taxon>Alphaproteobacteria</taxon>
        <taxon>Hyphomicrobiales</taxon>
        <taxon>Phreatobacteraceae</taxon>
        <taxon>Phreatobacter</taxon>
    </lineage>
</organism>
<dbReference type="AlphaFoldDB" id="A0A4D7B4J9"/>
<proteinExistence type="inferred from homology"/>
<gene>
    <name evidence="7" type="ORF">E8M01_01990</name>
</gene>
<dbReference type="PANTHER" id="PTHR47235">
    <property type="entry name" value="BLR6548 PROTEIN"/>
    <property type="match status" value="1"/>
</dbReference>
<dbReference type="GO" id="GO:0006865">
    <property type="term" value="P:amino acid transport"/>
    <property type="evidence" value="ECO:0007669"/>
    <property type="project" value="UniProtKB-KW"/>
</dbReference>
<dbReference type="RefSeq" id="WP_136958574.1">
    <property type="nucleotide sequence ID" value="NZ_CP039690.1"/>
</dbReference>
<dbReference type="PRINTS" id="PR00337">
    <property type="entry name" value="LEUILEVALBP"/>
</dbReference>
<sequence length="394" mass="42195">MTSRLATSRLARTALVAALALAAGPAAAQTAGVTETEILLGSSVDLTGPVAAIGVPMKAGFEIAAEMINEAGGIHGRRVRVIVEDNGYDPRRAILAVQKLATRDRVFGIIGLLGSAITQVALPITAERGLPMLFPGAPIRVVYDPPQRLAFGLVTGYDIQMSAATSYAHDVLGRRRFCMMYQDDESGEQALVGVERKLAELKLALVEKTTYKRGATDFSAQFARMRAANCDVVMLGTITRETAGAALEREKIGWDVPLFAPQGGVSRSVIALGGKAVEGLYGFTPSLPIPLVADDPKIAEAIRRFKERTGRTDNPDDFFLVSYAAMMLFAEGARNAGRQLTVDSFVAGMEQVRDVSVGPGFGRMTFTPQQRLGSSATFALQVRNGAWTLIRQMN</sequence>
<reference evidence="7 8" key="1">
    <citation type="submission" date="2019-04" db="EMBL/GenBank/DDBJ databases">
        <title>Phreatobacter aquaticus sp. nov.</title>
        <authorList>
            <person name="Choi A."/>
        </authorList>
    </citation>
    <scope>NUCLEOTIDE SEQUENCE [LARGE SCALE GENOMIC DNA]</scope>
    <source>
        <strain evidence="7 8">KCTC 52518</strain>
    </source>
</reference>
<comment type="similarity">
    <text evidence="1">Belongs to the leucine-binding protein family.</text>
</comment>
<dbReference type="SUPFAM" id="SSF53822">
    <property type="entry name" value="Periplasmic binding protein-like I"/>
    <property type="match status" value="1"/>
</dbReference>
<dbReference type="OrthoDB" id="9791590at2"/>
<evidence type="ECO:0000256" key="3">
    <source>
        <dbReference type="ARBA" id="ARBA00022729"/>
    </source>
</evidence>
<dbReference type="InterPro" id="IPR028081">
    <property type="entry name" value="Leu-bd"/>
</dbReference>
<dbReference type="EMBL" id="CP039690">
    <property type="protein sequence ID" value="QCI63112.1"/>
    <property type="molecule type" value="Genomic_DNA"/>
</dbReference>
<evidence type="ECO:0000256" key="4">
    <source>
        <dbReference type="ARBA" id="ARBA00022970"/>
    </source>
</evidence>
<dbReference type="InterPro" id="IPR028082">
    <property type="entry name" value="Peripla_BP_I"/>
</dbReference>
<dbReference type="KEGG" id="pstg:E8M01_01990"/>
<dbReference type="Proteomes" id="UP000298781">
    <property type="component" value="Chromosome"/>
</dbReference>
<evidence type="ECO:0000256" key="1">
    <source>
        <dbReference type="ARBA" id="ARBA00010062"/>
    </source>
</evidence>
<dbReference type="InterPro" id="IPR000709">
    <property type="entry name" value="Leu_Ile_Val-bd"/>
</dbReference>
<evidence type="ECO:0000256" key="5">
    <source>
        <dbReference type="SAM" id="SignalP"/>
    </source>
</evidence>